<protein>
    <submittedName>
        <fullName evidence="1">Uncharacterized protein</fullName>
    </submittedName>
</protein>
<reference evidence="1" key="2">
    <citation type="journal article" date="2022" name="New Phytol.">
        <title>Evolutionary transition to the ectomycorrhizal habit in the genomes of a hyperdiverse lineage of mushroom-forming fungi.</title>
        <authorList>
            <person name="Looney B."/>
            <person name="Miyauchi S."/>
            <person name="Morin E."/>
            <person name="Drula E."/>
            <person name="Courty P.E."/>
            <person name="Kohler A."/>
            <person name="Kuo A."/>
            <person name="LaButti K."/>
            <person name="Pangilinan J."/>
            <person name="Lipzen A."/>
            <person name="Riley R."/>
            <person name="Andreopoulos W."/>
            <person name="He G."/>
            <person name="Johnson J."/>
            <person name="Nolan M."/>
            <person name="Tritt A."/>
            <person name="Barry K.W."/>
            <person name="Grigoriev I.V."/>
            <person name="Nagy L.G."/>
            <person name="Hibbett D."/>
            <person name="Henrissat B."/>
            <person name="Matheny P.B."/>
            <person name="Labbe J."/>
            <person name="Martin F.M."/>
        </authorList>
    </citation>
    <scope>NUCLEOTIDE SEQUENCE</scope>
    <source>
        <strain evidence="1">EC-137</strain>
    </source>
</reference>
<keyword evidence="2" id="KW-1185">Reference proteome</keyword>
<dbReference type="Proteomes" id="UP000814128">
    <property type="component" value="Unassembled WGS sequence"/>
</dbReference>
<sequence length="327" mass="35502">VELHKELMVAVSCQKVQHVDAVLRAGFRRKAGLKSILEVVKLAGAGLYRVRGHTAEEELHALLLYRLGGARVLNVAHQVSGMLSTSTIRHHISLVSVIPSAAHPTHAEVEANVVAAFKPVHQVIEAAAEGAVPEAGVLHRALLIDEIAVTKRLRYDDRTNKIIGLCRDCKVGEGREFASEKDLDVLFDDIEREEIHLASEATIGALGVLTGESKLYSARPILASGSCKRETAEAHAVLIQRTLDALKARVSLTRTRIVCVSSDREARHGKALVQLTFKWLLAEGSPISGAFMTRFLFVCPPAFFDAPSFSTKGNFSHPQATSFIAAL</sequence>
<feature type="non-terminal residue" evidence="1">
    <location>
        <position position="1"/>
    </location>
</feature>
<comment type="caution">
    <text evidence="1">The sequence shown here is derived from an EMBL/GenBank/DDBJ whole genome shotgun (WGS) entry which is preliminary data.</text>
</comment>
<evidence type="ECO:0000313" key="2">
    <source>
        <dbReference type="Proteomes" id="UP000814128"/>
    </source>
</evidence>
<name>A0ACB8Q412_9AGAM</name>
<proteinExistence type="predicted"/>
<organism evidence="1 2">
    <name type="scientific">Vararia minispora EC-137</name>
    <dbReference type="NCBI Taxonomy" id="1314806"/>
    <lineage>
        <taxon>Eukaryota</taxon>
        <taxon>Fungi</taxon>
        <taxon>Dikarya</taxon>
        <taxon>Basidiomycota</taxon>
        <taxon>Agaricomycotina</taxon>
        <taxon>Agaricomycetes</taxon>
        <taxon>Russulales</taxon>
        <taxon>Lachnocladiaceae</taxon>
        <taxon>Vararia</taxon>
    </lineage>
</organism>
<dbReference type="EMBL" id="MU274508">
    <property type="protein sequence ID" value="KAI0026478.1"/>
    <property type="molecule type" value="Genomic_DNA"/>
</dbReference>
<evidence type="ECO:0000313" key="1">
    <source>
        <dbReference type="EMBL" id="KAI0026478.1"/>
    </source>
</evidence>
<gene>
    <name evidence="1" type="ORF">K488DRAFT_66505</name>
</gene>
<reference evidence="1" key="1">
    <citation type="submission" date="2021-02" db="EMBL/GenBank/DDBJ databases">
        <authorList>
            <consortium name="DOE Joint Genome Institute"/>
            <person name="Ahrendt S."/>
            <person name="Looney B.P."/>
            <person name="Miyauchi S."/>
            <person name="Morin E."/>
            <person name="Drula E."/>
            <person name="Courty P.E."/>
            <person name="Chicoki N."/>
            <person name="Fauchery L."/>
            <person name="Kohler A."/>
            <person name="Kuo A."/>
            <person name="Labutti K."/>
            <person name="Pangilinan J."/>
            <person name="Lipzen A."/>
            <person name="Riley R."/>
            <person name="Andreopoulos W."/>
            <person name="He G."/>
            <person name="Johnson J."/>
            <person name="Barry K.W."/>
            <person name="Grigoriev I.V."/>
            <person name="Nagy L."/>
            <person name="Hibbett D."/>
            <person name="Henrissat B."/>
            <person name="Matheny P.B."/>
            <person name="Labbe J."/>
            <person name="Martin F."/>
        </authorList>
    </citation>
    <scope>NUCLEOTIDE SEQUENCE</scope>
    <source>
        <strain evidence="1">EC-137</strain>
    </source>
</reference>
<accession>A0ACB8Q412</accession>